<feature type="transmembrane region" description="Helical" evidence="2">
    <location>
        <begin position="248"/>
        <end position="268"/>
    </location>
</feature>
<name>A0A8T0QQM0_PANVG</name>
<feature type="transmembrane region" description="Helical" evidence="2">
    <location>
        <begin position="174"/>
        <end position="196"/>
    </location>
</feature>
<feature type="compositionally biased region" description="Low complexity" evidence="1">
    <location>
        <begin position="423"/>
        <end position="445"/>
    </location>
</feature>
<keyword evidence="2" id="KW-0472">Membrane</keyword>
<evidence type="ECO:0000256" key="1">
    <source>
        <dbReference type="SAM" id="MobiDB-lite"/>
    </source>
</evidence>
<dbReference type="Proteomes" id="UP000823388">
    <property type="component" value="Chromosome 7K"/>
</dbReference>
<organism evidence="3 4">
    <name type="scientific">Panicum virgatum</name>
    <name type="common">Blackwell switchgrass</name>
    <dbReference type="NCBI Taxonomy" id="38727"/>
    <lineage>
        <taxon>Eukaryota</taxon>
        <taxon>Viridiplantae</taxon>
        <taxon>Streptophyta</taxon>
        <taxon>Embryophyta</taxon>
        <taxon>Tracheophyta</taxon>
        <taxon>Spermatophyta</taxon>
        <taxon>Magnoliopsida</taxon>
        <taxon>Liliopsida</taxon>
        <taxon>Poales</taxon>
        <taxon>Poaceae</taxon>
        <taxon>PACMAD clade</taxon>
        <taxon>Panicoideae</taxon>
        <taxon>Panicodae</taxon>
        <taxon>Paniceae</taxon>
        <taxon>Panicinae</taxon>
        <taxon>Panicum</taxon>
        <taxon>Panicum sect. Hiantes</taxon>
    </lineage>
</organism>
<evidence type="ECO:0000256" key="2">
    <source>
        <dbReference type="SAM" id="Phobius"/>
    </source>
</evidence>
<feature type="transmembrane region" description="Helical" evidence="2">
    <location>
        <begin position="101"/>
        <end position="120"/>
    </location>
</feature>
<feature type="transmembrane region" description="Helical" evidence="2">
    <location>
        <begin position="216"/>
        <end position="236"/>
    </location>
</feature>
<feature type="region of interest" description="Disordered" evidence="1">
    <location>
        <begin position="423"/>
        <end position="454"/>
    </location>
</feature>
<dbReference type="Gene3D" id="3.30.200.20">
    <property type="entry name" value="Phosphorylase Kinase, domain 1"/>
    <property type="match status" value="1"/>
</dbReference>
<feature type="region of interest" description="Disordered" evidence="1">
    <location>
        <begin position="387"/>
        <end position="409"/>
    </location>
</feature>
<keyword evidence="4" id="KW-1185">Reference proteome</keyword>
<proteinExistence type="predicted"/>
<reference evidence="3" key="1">
    <citation type="submission" date="2020-05" db="EMBL/GenBank/DDBJ databases">
        <title>WGS assembly of Panicum virgatum.</title>
        <authorList>
            <person name="Lovell J.T."/>
            <person name="Jenkins J."/>
            <person name="Shu S."/>
            <person name="Juenger T.E."/>
            <person name="Schmutz J."/>
        </authorList>
    </citation>
    <scope>NUCLEOTIDE SEQUENCE</scope>
    <source>
        <strain evidence="3">AP13</strain>
    </source>
</reference>
<feature type="transmembrane region" description="Helical" evidence="2">
    <location>
        <begin position="27"/>
        <end position="48"/>
    </location>
</feature>
<sequence length="454" mass="50145">MPGLEDSIPLVEDPSLLGCCKPLRIKAILHGVMVTALFSVIMFAYLYLYLYGVQHSGSNNDKLGDNSYVLASLIIQIISYLALNCLYICNSSGWLEKFISVGYLVLLVCVFLISSSGLKSRHNFYYSQDDLVFSYRHVELVSWANMVAISSYCVWKFSFIILHCCRLKKLVRTILHGATVTILLAVIISAYCLYLSNRYQYDGYDNLEPSEHYAIVKVWLLIQLVAYNAVGLLYICNSSGRKGKFISAGFLVLVLFVFLLCSFAKTRIQLRTDLIFGANIVAMSSYCIWKLYPWIRAIGRWLDALDAHMNQTGEPHKPARQRQEAAVVLQLQQTPFPIQDLLKQFSSDEIQSITQGFGSRIGHGASAQVFRGNLDDGTAVAVKRIHMHSGAPRPAKTNSEGRSPSSPTCTTAAWCASWATASSTGAASTWSTPSSRTGRWTGGSSAAVTSRGAS</sequence>
<comment type="caution">
    <text evidence="3">The sequence shown here is derived from an EMBL/GenBank/DDBJ whole genome shotgun (WGS) entry which is preliminary data.</text>
</comment>
<feature type="transmembrane region" description="Helical" evidence="2">
    <location>
        <begin position="140"/>
        <end position="162"/>
    </location>
</feature>
<keyword evidence="2" id="KW-1133">Transmembrane helix</keyword>
<evidence type="ECO:0000313" key="3">
    <source>
        <dbReference type="EMBL" id="KAG2575369.1"/>
    </source>
</evidence>
<keyword evidence="2" id="KW-0812">Transmembrane</keyword>
<feature type="transmembrane region" description="Helical" evidence="2">
    <location>
        <begin position="274"/>
        <end position="292"/>
    </location>
</feature>
<feature type="transmembrane region" description="Helical" evidence="2">
    <location>
        <begin position="68"/>
        <end position="89"/>
    </location>
</feature>
<evidence type="ECO:0000313" key="4">
    <source>
        <dbReference type="Proteomes" id="UP000823388"/>
    </source>
</evidence>
<accession>A0A8T0QQM0</accession>
<dbReference type="EMBL" id="CM029049">
    <property type="protein sequence ID" value="KAG2575369.1"/>
    <property type="molecule type" value="Genomic_DNA"/>
</dbReference>
<protein>
    <submittedName>
        <fullName evidence="3">Uncharacterized protein</fullName>
    </submittedName>
</protein>
<gene>
    <name evidence="3" type="ORF">PVAP13_7KG430200</name>
</gene>
<dbReference type="AlphaFoldDB" id="A0A8T0QQM0"/>